<evidence type="ECO:0000313" key="1">
    <source>
        <dbReference type="EMBL" id="KAK2020642.1"/>
    </source>
</evidence>
<proteinExistence type="predicted"/>
<keyword evidence="2" id="KW-1185">Reference proteome</keyword>
<accession>A0AAD9H2B2</accession>
<comment type="caution">
    <text evidence="1">The sequence shown here is derived from an EMBL/GenBank/DDBJ whole genome shotgun (WGS) entry which is preliminary data.</text>
</comment>
<sequence length="83" mass="9206">MLCVLHCSGCRGGTRMCAPLPTHSTPRRASPKRGTTTYTTTCAPYCVYLTYLTYLTLVRIVRGNHGRTPYGRQPTQRPFLLGG</sequence>
<organism evidence="1 2">
    <name type="scientific">Colletotrichum zoysiae</name>
    <dbReference type="NCBI Taxonomy" id="1216348"/>
    <lineage>
        <taxon>Eukaryota</taxon>
        <taxon>Fungi</taxon>
        <taxon>Dikarya</taxon>
        <taxon>Ascomycota</taxon>
        <taxon>Pezizomycotina</taxon>
        <taxon>Sordariomycetes</taxon>
        <taxon>Hypocreomycetidae</taxon>
        <taxon>Glomerellales</taxon>
        <taxon>Glomerellaceae</taxon>
        <taxon>Colletotrichum</taxon>
        <taxon>Colletotrichum graminicola species complex</taxon>
    </lineage>
</organism>
<dbReference type="Proteomes" id="UP001232148">
    <property type="component" value="Unassembled WGS sequence"/>
</dbReference>
<dbReference type="EMBL" id="MU843199">
    <property type="protein sequence ID" value="KAK2020642.1"/>
    <property type="molecule type" value="Genomic_DNA"/>
</dbReference>
<protein>
    <submittedName>
        <fullName evidence="1">Uncharacterized protein</fullName>
    </submittedName>
</protein>
<name>A0AAD9H2B2_9PEZI</name>
<dbReference type="AlphaFoldDB" id="A0AAD9H2B2"/>
<gene>
    <name evidence="1" type="ORF">LX32DRAFT_304318</name>
</gene>
<reference evidence="1" key="1">
    <citation type="submission" date="2021-06" db="EMBL/GenBank/DDBJ databases">
        <title>Comparative genomics, transcriptomics and evolutionary studies reveal genomic signatures of adaptation to plant cell wall in hemibiotrophic fungi.</title>
        <authorList>
            <consortium name="DOE Joint Genome Institute"/>
            <person name="Baroncelli R."/>
            <person name="Diaz J.F."/>
            <person name="Benocci T."/>
            <person name="Peng M."/>
            <person name="Battaglia E."/>
            <person name="Haridas S."/>
            <person name="Andreopoulos W."/>
            <person name="Labutti K."/>
            <person name="Pangilinan J."/>
            <person name="Floch G.L."/>
            <person name="Makela M.R."/>
            <person name="Henrissat B."/>
            <person name="Grigoriev I.V."/>
            <person name="Crouch J.A."/>
            <person name="De Vries R.P."/>
            <person name="Sukno S.A."/>
            <person name="Thon M.R."/>
        </authorList>
    </citation>
    <scope>NUCLEOTIDE SEQUENCE</scope>
    <source>
        <strain evidence="1">MAFF235873</strain>
    </source>
</reference>
<evidence type="ECO:0000313" key="2">
    <source>
        <dbReference type="Proteomes" id="UP001232148"/>
    </source>
</evidence>